<dbReference type="Proteomes" id="UP000663720">
    <property type="component" value="Chromosome"/>
</dbReference>
<keyword evidence="2" id="KW-1185">Reference proteome</keyword>
<dbReference type="KEGG" id="dli:dnl_07880"/>
<gene>
    <name evidence="1" type="primary">gspN1</name>
    <name evidence="1" type="ORF">dnl_07880</name>
</gene>
<sequence length="137" mass="14739">MLGGTIAYKGTRTSNIADGDISILNCIVELKTPFFNLKDLTFTQIDSKITLHNLQNLQIKETILKGSQAGGSISGTVTLKNPYEKSILNLSGTINPHPALIAKLGAMASLFLKQKQGSSGFPFKITGTLEKPDFSLK</sequence>
<dbReference type="InterPro" id="IPR030925">
    <property type="entry name" value="T2SS_GspN_Lepto"/>
</dbReference>
<proteinExistence type="predicted"/>
<name>A0A975B4E8_9BACT</name>
<reference evidence="1" key="1">
    <citation type="journal article" date="2021" name="Microb. Physiol.">
        <title>Proteogenomic Insights into the Physiology of Marine, Sulfate-Reducing, Filamentous Desulfonema limicola and Desulfonema magnum.</title>
        <authorList>
            <person name="Schnaars V."/>
            <person name="Wohlbrand L."/>
            <person name="Scheve S."/>
            <person name="Hinrichs C."/>
            <person name="Reinhardt R."/>
            <person name="Rabus R."/>
        </authorList>
    </citation>
    <scope>NUCLEOTIDE SEQUENCE</scope>
    <source>
        <strain evidence="1">5ac10</strain>
    </source>
</reference>
<dbReference type="EMBL" id="CP061799">
    <property type="protein sequence ID" value="QTA78564.1"/>
    <property type="molecule type" value="Genomic_DNA"/>
</dbReference>
<accession>A0A975B4E8</accession>
<protein>
    <submittedName>
        <fullName evidence="1">Genereal secretion pathway protein N</fullName>
    </submittedName>
</protein>
<evidence type="ECO:0000313" key="1">
    <source>
        <dbReference type="EMBL" id="QTA78564.1"/>
    </source>
</evidence>
<dbReference type="NCBIfam" id="TIGR04411">
    <property type="entry name" value="T2SS_GspN_Lepto"/>
    <property type="match status" value="1"/>
</dbReference>
<organism evidence="1 2">
    <name type="scientific">Desulfonema limicola</name>
    <dbReference type="NCBI Taxonomy" id="45656"/>
    <lineage>
        <taxon>Bacteria</taxon>
        <taxon>Pseudomonadati</taxon>
        <taxon>Thermodesulfobacteriota</taxon>
        <taxon>Desulfobacteria</taxon>
        <taxon>Desulfobacterales</taxon>
        <taxon>Desulfococcaceae</taxon>
        <taxon>Desulfonema</taxon>
    </lineage>
</organism>
<evidence type="ECO:0000313" key="2">
    <source>
        <dbReference type="Proteomes" id="UP000663720"/>
    </source>
</evidence>
<dbReference type="AlphaFoldDB" id="A0A975B4E8"/>